<dbReference type="GO" id="GO:0047617">
    <property type="term" value="F:fatty acyl-CoA hydrolase activity"/>
    <property type="evidence" value="ECO:0007669"/>
    <property type="project" value="TreeGrafter"/>
</dbReference>
<evidence type="ECO:0000259" key="3">
    <source>
        <dbReference type="Pfam" id="PF01643"/>
    </source>
</evidence>
<dbReference type="AlphaFoldDB" id="A0AAE3EVN7"/>
<dbReference type="PANTHER" id="PTHR31793">
    <property type="entry name" value="4-HYDROXYBENZOYL-COA THIOESTERASE FAMILY MEMBER"/>
    <property type="match status" value="1"/>
</dbReference>
<dbReference type="EMBL" id="JAIRBC010000013">
    <property type="protein sequence ID" value="MCG2461079.1"/>
    <property type="molecule type" value="Genomic_DNA"/>
</dbReference>
<protein>
    <submittedName>
        <fullName evidence="4">Acyl-CoA thioesterase</fullName>
    </submittedName>
</protein>
<keyword evidence="5" id="KW-1185">Reference proteome</keyword>
<dbReference type="InterPro" id="IPR002864">
    <property type="entry name" value="Acyl-ACP_thioesterase_NHD"/>
</dbReference>
<dbReference type="GO" id="GO:0006633">
    <property type="term" value="P:fatty acid biosynthetic process"/>
    <property type="evidence" value="ECO:0007669"/>
    <property type="project" value="InterPro"/>
</dbReference>
<dbReference type="SUPFAM" id="SSF54637">
    <property type="entry name" value="Thioesterase/thiol ester dehydrase-isomerase"/>
    <property type="match status" value="1"/>
</dbReference>
<evidence type="ECO:0000256" key="2">
    <source>
        <dbReference type="ARBA" id="ARBA00022801"/>
    </source>
</evidence>
<comment type="caution">
    <text evidence="4">The sequence shown here is derived from an EMBL/GenBank/DDBJ whole genome shotgun (WGS) entry which is preliminary data.</text>
</comment>
<reference evidence="4" key="1">
    <citation type="submission" date="2023-02" db="EMBL/GenBank/DDBJ databases">
        <title>Genome of Flavobacteriaceae gen. nov. sp. strain F89.</title>
        <authorList>
            <person name="Wang Y."/>
        </authorList>
    </citation>
    <scope>NUCLEOTIDE SEQUENCE</scope>
    <source>
        <strain evidence="4">F89</strain>
    </source>
</reference>
<dbReference type="CDD" id="cd00586">
    <property type="entry name" value="4HBT"/>
    <property type="match status" value="1"/>
</dbReference>
<evidence type="ECO:0000256" key="1">
    <source>
        <dbReference type="ARBA" id="ARBA00005953"/>
    </source>
</evidence>
<dbReference type="RefSeq" id="WP_317902227.1">
    <property type="nucleotide sequence ID" value="NZ_JAIRBC010000013.1"/>
</dbReference>
<name>A0AAE3EVN7_9FLAO</name>
<feature type="domain" description="Acyl-ACP thioesterase N-terminal hotdog" evidence="3">
    <location>
        <begin position="2"/>
        <end position="125"/>
    </location>
</feature>
<accession>A0AAE3EVN7</accession>
<dbReference type="Pfam" id="PF01643">
    <property type="entry name" value="Acyl-ACP_TE"/>
    <property type="match status" value="1"/>
</dbReference>
<dbReference type="Proteomes" id="UP001200642">
    <property type="component" value="Unassembled WGS sequence"/>
</dbReference>
<comment type="similarity">
    <text evidence="1">Belongs to the 4-hydroxybenzoyl-CoA thioesterase family.</text>
</comment>
<evidence type="ECO:0000313" key="4">
    <source>
        <dbReference type="EMBL" id="MCG2461079.1"/>
    </source>
</evidence>
<gene>
    <name evidence="4" type="ORF">K8352_10000</name>
</gene>
<keyword evidence="2" id="KW-0378">Hydrolase</keyword>
<evidence type="ECO:0000313" key="5">
    <source>
        <dbReference type="Proteomes" id="UP001200642"/>
    </source>
</evidence>
<dbReference type="InterPro" id="IPR029069">
    <property type="entry name" value="HotDog_dom_sf"/>
</dbReference>
<dbReference type="InterPro" id="IPR050563">
    <property type="entry name" value="4-hydroxybenzoyl-CoA_TE"/>
</dbReference>
<sequence>MVFKRTLTVRENDLDDLQHVNNVRYVQWIQDISKEHWQTLAPARMQKGIIWVVLNHNITYRSAAQLGDVLRIETHIANSEGATSHRIVEMFNDKTGQLLVHAVTKWCMLNSETQKPMRISGEIKKVFDNGKATS</sequence>
<dbReference type="Gene3D" id="3.10.129.10">
    <property type="entry name" value="Hotdog Thioesterase"/>
    <property type="match status" value="1"/>
</dbReference>
<proteinExistence type="inferred from homology"/>
<organism evidence="4 5">
    <name type="scientific">Cerina litoralis</name>
    <dbReference type="NCBI Taxonomy" id="2874477"/>
    <lineage>
        <taxon>Bacteria</taxon>
        <taxon>Pseudomonadati</taxon>
        <taxon>Bacteroidota</taxon>
        <taxon>Flavobacteriia</taxon>
        <taxon>Flavobacteriales</taxon>
        <taxon>Flavobacteriaceae</taxon>
        <taxon>Cerina</taxon>
    </lineage>
</organism>
<dbReference type="PANTHER" id="PTHR31793:SF27">
    <property type="entry name" value="NOVEL THIOESTERASE SUPERFAMILY DOMAIN AND SAPOSIN A-TYPE DOMAIN CONTAINING PROTEIN (0610012H03RIK)"/>
    <property type="match status" value="1"/>
</dbReference>